<evidence type="ECO:0000313" key="2">
    <source>
        <dbReference type="Proteomes" id="UP001472866"/>
    </source>
</evidence>
<dbReference type="AlphaFoldDB" id="A0AAX4PMX1"/>
<sequence length="93" mass="10890">MQGDDQRAYLREAVGPAVAEGLEKLTHELVRERKRVLEGVDWENGYLPDDWKSVETVKWLGEYLILRSQKTKAEANMPTWLKLWLDYDSIGRK</sequence>
<dbReference type="EMBL" id="CP151519">
    <property type="protein sequence ID" value="WZN67398.1"/>
    <property type="molecule type" value="Genomic_DNA"/>
</dbReference>
<protein>
    <submittedName>
        <fullName evidence="1">Uncharacterized protein</fullName>
    </submittedName>
</protein>
<gene>
    <name evidence="1" type="ORF">HKI87_19g89740</name>
</gene>
<proteinExistence type="predicted"/>
<evidence type="ECO:0000313" key="1">
    <source>
        <dbReference type="EMBL" id="WZN67398.1"/>
    </source>
</evidence>
<keyword evidence="2" id="KW-1185">Reference proteome</keyword>
<name>A0AAX4PMX1_9CHLO</name>
<reference evidence="1 2" key="1">
    <citation type="submission" date="2024-03" db="EMBL/GenBank/DDBJ databases">
        <title>Complete genome sequence of the green alga Chloropicon roscoffensis RCC1871.</title>
        <authorList>
            <person name="Lemieux C."/>
            <person name="Pombert J.-F."/>
            <person name="Otis C."/>
            <person name="Turmel M."/>
        </authorList>
    </citation>
    <scope>NUCLEOTIDE SEQUENCE [LARGE SCALE GENOMIC DNA]</scope>
    <source>
        <strain evidence="1 2">RCC1871</strain>
    </source>
</reference>
<dbReference type="Proteomes" id="UP001472866">
    <property type="component" value="Chromosome 19"/>
</dbReference>
<organism evidence="1 2">
    <name type="scientific">Chloropicon roscoffensis</name>
    <dbReference type="NCBI Taxonomy" id="1461544"/>
    <lineage>
        <taxon>Eukaryota</taxon>
        <taxon>Viridiplantae</taxon>
        <taxon>Chlorophyta</taxon>
        <taxon>Chloropicophyceae</taxon>
        <taxon>Chloropicales</taxon>
        <taxon>Chloropicaceae</taxon>
        <taxon>Chloropicon</taxon>
    </lineage>
</organism>
<accession>A0AAX4PMX1</accession>